<dbReference type="PANTHER" id="PTHR31815:SF3">
    <property type="entry name" value="TRANSMEMBRANE PROTEIN 200B"/>
    <property type="match status" value="1"/>
</dbReference>
<accession>A0A8D0H3G5</accession>
<dbReference type="AlphaFoldDB" id="A0A8D0H3G5"/>
<comment type="similarity">
    <text evidence="2">Belongs to the TMEM200 family.</text>
</comment>
<evidence type="ECO:0000256" key="6">
    <source>
        <dbReference type="SAM" id="MobiDB-lite"/>
    </source>
</evidence>
<dbReference type="InterPro" id="IPR018787">
    <property type="entry name" value="DUF2371_TMEM200"/>
</dbReference>
<comment type="subcellular location">
    <subcellularLocation>
        <location evidence="1">Membrane</location>
        <topology evidence="1">Multi-pass membrane protein</topology>
    </subcellularLocation>
</comment>
<dbReference type="Pfam" id="PF10177">
    <property type="entry name" value="DUF2371"/>
    <property type="match status" value="1"/>
</dbReference>
<dbReference type="Proteomes" id="UP000694392">
    <property type="component" value="Unplaced"/>
</dbReference>
<dbReference type="Ensembl" id="ENSSPUT00000014498.1">
    <property type="protein sequence ID" value="ENSSPUP00000013593.1"/>
    <property type="gene ID" value="ENSSPUG00000010474.1"/>
</dbReference>
<evidence type="ECO:0000256" key="4">
    <source>
        <dbReference type="ARBA" id="ARBA00022989"/>
    </source>
</evidence>
<organism evidence="8 9">
    <name type="scientific">Sphenodon punctatus</name>
    <name type="common">Tuatara</name>
    <name type="synonym">Hatteria punctata</name>
    <dbReference type="NCBI Taxonomy" id="8508"/>
    <lineage>
        <taxon>Eukaryota</taxon>
        <taxon>Metazoa</taxon>
        <taxon>Chordata</taxon>
        <taxon>Craniata</taxon>
        <taxon>Vertebrata</taxon>
        <taxon>Euteleostomi</taxon>
        <taxon>Lepidosauria</taxon>
        <taxon>Sphenodontia</taxon>
        <taxon>Sphenodontidae</taxon>
        <taxon>Sphenodon</taxon>
    </lineage>
</organism>
<dbReference type="OMA" id="GMEQGTR"/>
<evidence type="ECO:0000256" key="3">
    <source>
        <dbReference type="ARBA" id="ARBA00022692"/>
    </source>
</evidence>
<keyword evidence="4 7" id="KW-1133">Transmembrane helix</keyword>
<reference evidence="8" key="2">
    <citation type="submission" date="2025-09" db="UniProtKB">
        <authorList>
            <consortium name="Ensembl"/>
        </authorList>
    </citation>
    <scope>IDENTIFICATION</scope>
</reference>
<dbReference type="GeneTree" id="ENSGT00530000063698"/>
<evidence type="ECO:0000313" key="8">
    <source>
        <dbReference type="Ensembl" id="ENSSPUP00000013593.1"/>
    </source>
</evidence>
<dbReference type="PANTHER" id="PTHR31815">
    <property type="entry name" value="AGAP005329-PA"/>
    <property type="match status" value="1"/>
</dbReference>
<evidence type="ECO:0000256" key="5">
    <source>
        <dbReference type="ARBA" id="ARBA00023136"/>
    </source>
</evidence>
<feature type="transmembrane region" description="Helical" evidence="7">
    <location>
        <begin position="46"/>
        <end position="68"/>
    </location>
</feature>
<keyword evidence="9" id="KW-1185">Reference proteome</keyword>
<sequence>MRNQDPSGNKPPGPAHPSRQRGRRFRRKTPPEVIVKGQLRMRSPPGAFVMVGVSVVLVGMTIAVVGYWPHRTPHIVGSGARLGNFSSTGDIKKEVKVPSHPRPFPHSEKLKLIGPVIMGIGLFIFICANTMLYENRDMETRLLMQKGLYSMSLGLPQDTIQEDNYCQRRTTPYTLQANAECVEGCYEVDLSSSGFHSCSSPGNKWADCYGSNRLQTTAQLLHNKGVSPSISLLSVQSDSGNSMEGNLNLTFTHGAESIISSAVNALSLPVIKLNNCILENKRVSQGKTQDRQDIPAKELEALRLSWALLPRCNSISTRGDEHGDHVVIDMDSETPSIKKLLYPECTKREFRSDMQLHNSGHSKSLDLGRPGVLLVAPIKDRKHRSWPRLDHINLIGYAKLETMGESSDKLVEPTDQLSRGESRLSAGEEVIEMGSAV</sequence>
<feature type="compositionally biased region" description="Basic residues" evidence="6">
    <location>
        <begin position="18"/>
        <end position="28"/>
    </location>
</feature>
<protein>
    <recommendedName>
        <fullName evidence="10">T200B protein</fullName>
    </recommendedName>
</protein>
<evidence type="ECO:0008006" key="10">
    <source>
        <dbReference type="Google" id="ProtNLM"/>
    </source>
</evidence>
<evidence type="ECO:0000256" key="7">
    <source>
        <dbReference type="SAM" id="Phobius"/>
    </source>
</evidence>
<name>A0A8D0H3G5_SPHPU</name>
<evidence type="ECO:0000256" key="1">
    <source>
        <dbReference type="ARBA" id="ARBA00004141"/>
    </source>
</evidence>
<feature type="transmembrane region" description="Helical" evidence="7">
    <location>
        <begin position="112"/>
        <end position="133"/>
    </location>
</feature>
<proteinExistence type="inferred from homology"/>
<evidence type="ECO:0000256" key="2">
    <source>
        <dbReference type="ARBA" id="ARBA00005308"/>
    </source>
</evidence>
<reference evidence="8" key="1">
    <citation type="submission" date="2025-08" db="UniProtKB">
        <authorList>
            <consortium name="Ensembl"/>
        </authorList>
    </citation>
    <scope>IDENTIFICATION</scope>
</reference>
<evidence type="ECO:0000313" key="9">
    <source>
        <dbReference type="Proteomes" id="UP000694392"/>
    </source>
</evidence>
<dbReference type="GO" id="GO:0016020">
    <property type="term" value="C:membrane"/>
    <property type="evidence" value="ECO:0007669"/>
    <property type="project" value="UniProtKB-SubCell"/>
</dbReference>
<feature type="region of interest" description="Disordered" evidence="6">
    <location>
        <begin position="1"/>
        <end position="32"/>
    </location>
</feature>
<keyword evidence="3 7" id="KW-0812">Transmembrane</keyword>
<keyword evidence="5 7" id="KW-0472">Membrane</keyword>